<keyword evidence="3" id="KW-1185">Reference proteome</keyword>
<feature type="region of interest" description="Disordered" evidence="1">
    <location>
        <begin position="76"/>
        <end position="101"/>
    </location>
</feature>
<feature type="region of interest" description="Disordered" evidence="1">
    <location>
        <begin position="170"/>
        <end position="230"/>
    </location>
</feature>
<protein>
    <submittedName>
        <fullName evidence="2">Uncharacterized protein</fullName>
    </submittedName>
</protein>
<feature type="region of interest" description="Disordered" evidence="1">
    <location>
        <begin position="139"/>
        <end position="158"/>
    </location>
</feature>
<feature type="compositionally biased region" description="Basic and acidic residues" evidence="1">
    <location>
        <begin position="183"/>
        <end position="202"/>
    </location>
</feature>
<dbReference type="EMBL" id="SPHZ02000011">
    <property type="protein sequence ID" value="KAF0891535.1"/>
    <property type="molecule type" value="Genomic_DNA"/>
</dbReference>
<organism evidence="2 3">
    <name type="scientific">Oryza meyeriana var. granulata</name>
    <dbReference type="NCBI Taxonomy" id="110450"/>
    <lineage>
        <taxon>Eukaryota</taxon>
        <taxon>Viridiplantae</taxon>
        <taxon>Streptophyta</taxon>
        <taxon>Embryophyta</taxon>
        <taxon>Tracheophyta</taxon>
        <taxon>Spermatophyta</taxon>
        <taxon>Magnoliopsida</taxon>
        <taxon>Liliopsida</taxon>
        <taxon>Poales</taxon>
        <taxon>Poaceae</taxon>
        <taxon>BOP clade</taxon>
        <taxon>Oryzoideae</taxon>
        <taxon>Oryzeae</taxon>
        <taxon>Oryzinae</taxon>
        <taxon>Oryza</taxon>
        <taxon>Oryza meyeriana</taxon>
    </lineage>
</organism>
<feature type="compositionally biased region" description="Gly residues" evidence="1">
    <location>
        <begin position="91"/>
        <end position="101"/>
    </location>
</feature>
<feature type="compositionally biased region" description="Polar residues" evidence="1">
    <location>
        <begin position="1"/>
        <end position="25"/>
    </location>
</feature>
<evidence type="ECO:0000313" key="3">
    <source>
        <dbReference type="Proteomes" id="UP000479710"/>
    </source>
</evidence>
<proteinExistence type="predicted"/>
<gene>
    <name evidence="2" type="ORF">E2562_009930</name>
</gene>
<name>A0A6G1BT68_9ORYZ</name>
<accession>A0A6G1BT68</accession>
<feature type="compositionally biased region" description="Polar residues" evidence="1">
    <location>
        <begin position="76"/>
        <end position="87"/>
    </location>
</feature>
<dbReference type="AlphaFoldDB" id="A0A6G1BT68"/>
<comment type="caution">
    <text evidence="2">The sequence shown here is derived from an EMBL/GenBank/DDBJ whole genome shotgun (WGS) entry which is preliminary data.</text>
</comment>
<reference evidence="2 3" key="1">
    <citation type="submission" date="2019-11" db="EMBL/GenBank/DDBJ databases">
        <title>Whole genome sequence of Oryza granulata.</title>
        <authorList>
            <person name="Li W."/>
        </authorList>
    </citation>
    <scope>NUCLEOTIDE SEQUENCE [LARGE SCALE GENOMIC DNA]</scope>
    <source>
        <strain evidence="3">cv. Menghai</strain>
        <tissue evidence="2">Leaf</tissue>
    </source>
</reference>
<dbReference type="Proteomes" id="UP000479710">
    <property type="component" value="Unassembled WGS sequence"/>
</dbReference>
<evidence type="ECO:0000256" key="1">
    <source>
        <dbReference type="SAM" id="MobiDB-lite"/>
    </source>
</evidence>
<feature type="region of interest" description="Disordered" evidence="1">
    <location>
        <begin position="1"/>
        <end position="30"/>
    </location>
</feature>
<evidence type="ECO:0000313" key="2">
    <source>
        <dbReference type="EMBL" id="KAF0891535.1"/>
    </source>
</evidence>
<feature type="compositionally biased region" description="Basic and acidic residues" evidence="1">
    <location>
        <begin position="139"/>
        <end position="148"/>
    </location>
</feature>
<sequence length="264" mass="28144">METSLVTDFNSISNGHTRESSFNPKDTTKKKGNYLGWKNVTVVRHKRSERHGGGADCSPGGRGALALGSDCGVSSRLSSGRARTQSTGSARFGGGAAHGGGLNGGSTNGALVEGVQGHRAPVRSWLCEIAWCRRGSRCGDGDGDRGGRETAGGSRPVTTLSLIHMRWRPRRTGNRGRQPPCYDECRQRPARMEGQAARRDEGSGGLGPATMIGEDGEQAPREAKAARRGTCPPLARRIWRRLRGRRKEIGGVSRVVTEGESGAR</sequence>